<organism evidence="1 2">
    <name type="scientific">Roseovarius spongiae</name>
    <dbReference type="NCBI Taxonomy" id="2320272"/>
    <lineage>
        <taxon>Bacteria</taxon>
        <taxon>Pseudomonadati</taxon>
        <taxon>Pseudomonadota</taxon>
        <taxon>Alphaproteobacteria</taxon>
        <taxon>Rhodobacterales</taxon>
        <taxon>Roseobacteraceae</taxon>
        <taxon>Roseovarius</taxon>
    </lineage>
</organism>
<dbReference type="EMBL" id="RAPE01000006">
    <property type="protein sequence ID" value="RKF12715.1"/>
    <property type="molecule type" value="Genomic_DNA"/>
</dbReference>
<dbReference type="RefSeq" id="WP_121168867.1">
    <property type="nucleotide sequence ID" value="NZ_RAPE01000006.1"/>
</dbReference>
<evidence type="ECO:0000313" key="1">
    <source>
        <dbReference type="EMBL" id="RKF12715.1"/>
    </source>
</evidence>
<name>A0A3A8ARY6_9RHOB</name>
<dbReference type="Proteomes" id="UP000281128">
    <property type="component" value="Unassembled WGS sequence"/>
</dbReference>
<dbReference type="OrthoDB" id="7865959at2"/>
<accession>A0A3A8ARY6</accession>
<dbReference type="AlphaFoldDB" id="A0A3A8ARY6"/>
<keyword evidence="2" id="KW-1185">Reference proteome</keyword>
<evidence type="ECO:0000313" key="2">
    <source>
        <dbReference type="Proteomes" id="UP000281128"/>
    </source>
</evidence>
<protein>
    <submittedName>
        <fullName evidence="1">Uncharacterized protein</fullName>
    </submittedName>
</protein>
<reference evidence="1 2" key="1">
    <citation type="submission" date="2018-09" db="EMBL/GenBank/DDBJ databases">
        <title>Roseovarius spongiae sp. nov., isolated from a marine sponge.</title>
        <authorList>
            <person name="Zhuang L."/>
            <person name="Luo L."/>
        </authorList>
    </citation>
    <scope>NUCLEOTIDE SEQUENCE [LARGE SCALE GENOMIC DNA]</scope>
    <source>
        <strain evidence="1 2">HN-E21</strain>
    </source>
</reference>
<gene>
    <name evidence="1" type="ORF">D6850_17320</name>
</gene>
<proteinExistence type="predicted"/>
<comment type="caution">
    <text evidence="1">The sequence shown here is derived from an EMBL/GenBank/DDBJ whole genome shotgun (WGS) entry which is preliminary data.</text>
</comment>
<sequence length="66" mass="8017">MPYFEKYETPDDLMRDDTLSREEKITMLEKWRDDKKDYMRATDEGMEGEDRAELLKQIKKALAELR</sequence>